<dbReference type="InterPro" id="IPR011990">
    <property type="entry name" value="TPR-like_helical_dom_sf"/>
</dbReference>
<keyword evidence="1" id="KW-0732">Signal</keyword>
<evidence type="ECO:0000256" key="1">
    <source>
        <dbReference type="SAM" id="SignalP"/>
    </source>
</evidence>
<keyword evidence="3" id="KW-1185">Reference proteome</keyword>
<dbReference type="EMBL" id="BRYA01000364">
    <property type="protein sequence ID" value="GMI47891.1"/>
    <property type="molecule type" value="Genomic_DNA"/>
</dbReference>
<dbReference type="Gene3D" id="1.25.40.10">
    <property type="entry name" value="Tetratricopeptide repeat domain"/>
    <property type="match status" value="1"/>
</dbReference>
<reference evidence="3" key="1">
    <citation type="journal article" date="2023" name="Commun. Biol.">
        <title>Genome analysis of Parmales, the sister group of diatoms, reveals the evolutionary specialization of diatoms from phago-mixotrophs to photoautotrophs.</title>
        <authorList>
            <person name="Ban H."/>
            <person name="Sato S."/>
            <person name="Yoshikawa S."/>
            <person name="Yamada K."/>
            <person name="Nakamura Y."/>
            <person name="Ichinomiya M."/>
            <person name="Sato N."/>
            <person name="Blanc-Mathieu R."/>
            <person name="Endo H."/>
            <person name="Kuwata A."/>
            <person name="Ogata H."/>
        </authorList>
    </citation>
    <scope>NUCLEOTIDE SEQUENCE [LARGE SCALE GENOMIC DNA]</scope>
</reference>
<organism evidence="2 3">
    <name type="scientific">Triparma columacea</name>
    <dbReference type="NCBI Taxonomy" id="722753"/>
    <lineage>
        <taxon>Eukaryota</taxon>
        <taxon>Sar</taxon>
        <taxon>Stramenopiles</taxon>
        <taxon>Ochrophyta</taxon>
        <taxon>Bolidophyceae</taxon>
        <taxon>Parmales</taxon>
        <taxon>Triparmaceae</taxon>
        <taxon>Triparma</taxon>
    </lineage>
</organism>
<dbReference type="OrthoDB" id="206356at2759"/>
<proteinExistence type="predicted"/>
<dbReference type="AlphaFoldDB" id="A0A9W7LFE5"/>
<comment type="caution">
    <text evidence="2">The sequence shown here is derived from an EMBL/GenBank/DDBJ whole genome shotgun (WGS) entry which is preliminary data.</text>
</comment>
<sequence length="911" mass="102424">MSLLPSLSLLQTFLILLILLSLPPPSTPTPTPTIACLLMVRDESHNIRSNLALWGPDFFDAYVVAIDERTVDDTVEALEETTGGKPKHVFNYTFNGFGEGRTQVFREAWRVFPNITHVMVVDPDWKPNMSLIKKSDLTLSTTSYEFKIWDRSGITTRNCNWLMLHQPGLTFDYYVHEFLRYPNGGPYSDDTVLLNWEVAEVESSNSWHQTVGHGTNVGASRSYKRVQFDVDLLLREQGDPKYKDSQHTLYYLGAAHCALVEVSPDYKVPFLNPGLTLTDLERSNAEECVRYLGLRIILHKNAQEQELTWSAYRWRGYALFYILGEYDKALEAYKECVEFDRERVDCKIEMSKLLTWMGRHDEAYATGLEAAATLFPNRGFSNNFYIYDCVVPLQVSRAAINLLLTKEYRGEVYSLGHHMGTKAGRHCMDDNIPLEGSNVLDQLASAYDEVFHATKDKGNPDPETTFRCTVEDENVESKVIRMTEGKHYFCDVDRTANPATSYVGINPQGQQEDPSLGTEGCGIYNPSNPHHSPPFTLNGNYYDVSHNVRLPSGSPPLLNHLSLFLATAANVEEIIRKAKEFYGMNEIERKIVYVGMVGTGARTKESWNELIKMIDYANACEPISDLHGIFLGHETQPLTSKFKGNLDYIDVGAGTLNLADVEDVQGMLVEIKNALKFTGGAGFGVHDIAEMDVQQVARFQNALQKQQLSPSTVHELSNIVTISTFNYTLTSPPPPFIVTQIPSISRTFTLSSVTTLLTQTGLTILNPSTLTKNHHSHLTFYATPNPSPPPPPPLSGSTRLLPLSPIALDSFHSTVLLYNQENPQTPLPSTITFRKTQPNPYTVTLTVLTGNIIKSTLEKKRVREAYMEASDYLNRYGLYLNKGDTLTFETFLKEVELFVKEFKELNLVTTA</sequence>
<evidence type="ECO:0000313" key="3">
    <source>
        <dbReference type="Proteomes" id="UP001165065"/>
    </source>
</evidence>
<feature type="chain" id="PRO_5040917666" evidence="1">
    <location>
        <begin position="29"/>
        <end position="911"/>
    </location>
</feature>
<dbReference type="Proteomes" id="UP001165065">
    <property type="component" value="Unassembled WGS sequence"/>
</dbReference>
<protein>
    <submittedName>
        <fullName evidence="2">Uncharacterized protein</fullName>
    </submittedName>
</protein>
<gene>
    <name evidence="2" type="ORF">TrCOL_g4172</name>
</gene>
<accession>A0A9W7LFE5</accession>
<name>A0A9W7LFE5_9STRA</name>
<evidence type="ECO:0000313" key="2">
    <source>
        <dbReference type="EMBL" id="GMI47891.1"/>
    </source>
</evidence>
<feature type="signal peptide" evidence="1">
    <location>
        <begin position="1"/>
        <end position="28"/>
    </location>
</feature>
<dbReference type="SUPFAM" id="SSF48452">
    <property type="entry name" value="TPR-like"/>
    <property type="match status" value="1"/>
</dbReference>